<keyword evidence="3" id="KW-1185">Reference proteome</keyword>
<evidence type="ECO:0000256" key="1">
    <source>
        <dbReference type="SAM" id="MobiDB-lite"/>
    </source>
</evidence>
<dbReference type="Proteomes" id="UP000642070">
    <property type="component" value="Unassembled WGS sequence"/>
</dbReference>
<comment type="caution">
    <text evidence="2">The sequence shown here is derived from an EMBL/GenBank/DDBJ whole genome shotgun (WGS) entry which is preliminary data.</text>
</comment>
<proteinExistence type="predicted"/>
<feature type="region of interest" description="Disordered" evidence="1">
    <location>
        <begin position="1"/>
        <end position="24"/>
    </location>
</feature>
<dbReference type="EMBL" id="BMPI01000122">
    <property type="protein sequence ID" value="GGM88807.1"/>
    <property type="molecule type" value="Genomic_DNA"/>
</dbReference>
<dbReference type="AlphaFoldDB" id="A0A917UI10"/>
<evidence type="ECO:0000313" key="3">
    <source>
        <dbReference type="Proteomes" id="UP000642070"/>
    </source>
</evidence>
<gene>
    <name evidence="2" type="ORF">GCM10007977_108520</name>
</gene>
<organism evidence="2 3">
    <name type="scientific">Dactylosporangium sucinum</name>
    <dbReference type="NCBI Taxonomy" id="1424081"/>
    <lineage>
        <taxon>Bacteria</taxon>
        <taxon>Bacillati</taxon>
        <taxon>Actinomycetota</taxon>
        <taxon>Actinomycetes</taxon>
        <taxon>Micromonosporales</taxon>
        <taxon>Micromonosporaceae</taxon>
        <taxon>Dactylosporangium</taxon>
    </lineage>
</organism>
<name>A0A917UI10_9ACTN</name>
<accession>A0A917UI10</accession>
<reference evidence="2" key="2">
    <citation type="submission" date="2020-09" db="EMBL/GenBank/DDBJ databases">
        <authorList>
            <person name="Sun Q."/>
            <person name="Ohkuma M."/>
        </authorList>
    </citation>
    <scope>NUCLEOTIDE SEQUENCE</scope>
    <source>
        <strain evidence="2">JCM 19831</strain>
    </source>
</reference>
<evidence type="ECO:0000313" key="2">
    <source>
        <dbReference type="EMBL" id="GGM88807.1"/>
    </source>
</evidence>
<reference evidence="2" key="1">
    <citation type="journal article" date="2014" name="Int. J. Syst. Evol. Microbiol.">
        <title>Complete genome sequence of Corynebacterium casei LMG S-19264T (=DSM 44701T), isolated from a smear-ripened cheese.</title>
        <authorList>
            <consortium name="US DOE Joint Genome Institute (JGI-PGF)"/>
            <person name="Walter F."/>
            <person name="Albersmeier A."/>
            <person name="Kalinowski J."/>
            <person name="Ruckert C."/>
        </authorList>
    </citation>
    <scope>NUCLEOTIDE SEQUENCE</scope>
    <source>
        <strain evidence="2">JCM 19831</strain>
    </source>
</reference>
<protein>
    <submittedName>
        <fullName evidence="2">Uncharacterized protein</fullName>
    </submittedName>
</protein>
<sequence length="98" mass="10140">MIGTLTTAHTGGPGKRTWSNPGKALGSYLGGGEAEAPRAAVLELREQHLRLVVDGLVVDCINIGQAVADSGIGSTMYVVSASPGFRGIADSRHPGERR</sequence>